<dbReference type="PANTHER" id="PTHR39201:SF1">
    <property type="entry name" value="FLAVODOXIN-LIKE DOMAIN-CONTAINING PROTEIN"/>
    <property type="match status" value="1"/>
</dbReference>
<proteinExistence type="predicted"/>
<dbReference type="SUPFAM" id="SSF52218">
    <property type="entry name" value="Flavoproteins"/>
    <property type="match status" value="1"/>
</dbReference>
<dbReference type="EMBL" id="CP071591">
    <property type="protein sequence ID" value="QSY57392.1"/>
    <property type="molecule type" value="Genomic_DNA"/>
</dbReference>
<organism evidence="2 3">
    <name type="scientific">Bifidobacterium imperatoris</name>
    <dbReference type="NCBI Taxonomy" id="2020965"/>
    <lineage>
        <taxon>Bacteria</taxon>
        <taxon>Bacillati</taxon>
        <taxon>Actinomycetota</taxon>
        <taxon>Actinomycetes</taxon>
        <taxon>Bifidobacteriales</taxon>
        <taxon>Bifidobacteriaceae</taxon>
        <taxon>Bifidobacterium</taxon>
    </lineage>
</organism>
<dbReference type="InterPro" id="IPR008254">
    <property type="entry name" value="Flavodoxin/NO_synth"/>
</dbReference>
<feature type="domain" description="Flavodoxin-like" evidence="1">
    <location>
        <begin position="73"/>
        <end position="160"/>
    </location>
</feature>
<dbReference type="Proteomes" id="UP000663067">
    <property type="component" value="Chromosome"/>
</dbReference>
<gene>
    <name evidence="2" type="ORF">BLI708_09170</name>
</gene>
<dbReference type="Gene3D" id="3.40.50.360">
    <property type="match status" value="1"/>
</dbReference>
<evidence type="ECO:0000313" key="2">
    <source>
        <dbReference type="EMBL" id="QSY57392.1"/>
    </source>
</evidence>
<sequence length="167" mass="18342">MTGFLTIENESRCRSRQTRLLSRTRIGNSASSITANRQAAPAAARMENTVMATPPTAVPTAMPTLPNAINMPLANHVENMNQYDTILLGYPIWWGTAPMFIATFLESYDLDGKTIYPFCTSSYTPIEDSYDLLREAAPNATIGDGLTANSDDATNQWLNKLTSETAR</sequence>
<accession>A0ABX7RZJ7</accession>
<evidence type="ECO:0000259" key="1">
    <source>
        <dbReference type="Pfam" id="PF12682"/>
    </source>
</evidence>
<reference evidence="2 3" key="1">
    <citation type="submission" date="2021-03" db="EMBL/GenBank/DDBJ databases">
        <title>Genome sequencing of Bifidobacterium imperatoris JCM 32708.</title>
        <authorList>
            <person name="Kim J."/>
        </authorList>
    </citation>
    <scope>NUCLEOTIDE SEQUENCE [LARGE SCALE GENOMIC DNA]</scope>
    <source>
        <strain evidence="2 3">JCM 32708</strain>
    </source>
</reference>
<name>A0ABX7RZJ7_9BIFI</name>
<dbReference type="InterPro" id="IPR029039">
    <property type="entry name" value="Flavoprotein-like_sf"/>
</dbReference>
<protein>
    <recommendedName>
        <fullName evidence="1">Flavodoxin-like domain-containing protein</fullName>
    </recommendedName>
</protein>
<keyword evidence="3" id="KW-1185">Reference proteome</keyword>
<dbReference type="Pfam" id="PF12682">
    <property type="entry name" value="Flavodoxin_4"/>
    <property type="match status" value="1"/>
</dbReference>
<dbReference type="PANTHER" id="PTHR39201">
    <property type="entry name" value="EXPORTED PROTEIN-RELATED"/>
    <property type="match status" value="1"/>
</dbReference>
<evidence type="ECO:0000313" key="3">
    <source>
        <dbReference type="Proteomes" id="UP000663067"/>
    </source>
</evidence>